<evidence type="ECO:0000256" key="1">
    <source>
        <dbReference type="SAM" id="Phobius"/>
    </source>
</evidence>
<evidence type="ECO:0000313" key="2">
    <source>
        <dbReference type="EMBL" id="HAV91634.1"/>
    </source>
</evidence>
<protein>
    <submittedName>
        <fullName evidence="2">Uncharacterized protein</fullName>
    </submittedName>
</protein>
<accession>A0A350H7W8</accession>
<evidence type="ECO:0000313" key="3">
    <source>
        <dbReference type="Proteomes" id="UP000264062"/>
    </source>
</evidence>
<organism evidence="2 3">
    <name type="scientific">candidate division WOR-3 bacterium</name>
    <dbReference type="NCBI Taxonomy" id="2052148"/>
    <lineage>
        <taxon>Bacteria</taxon>
        <taxon>Bacteria division WOR-3</taxon>
    </lineage>
</organism>
<dbReference type="AlphaFoldDB" id="A0A350H7W8"/>
<feature type="transmembrane region" description="Helical" evidence="1">
    <location>
        <begin position="6"/>
        <end position="23"/>
    </location>
</feature>
<dbReference type="Proteomes" id="UP000264062">
    <property type="component" value="Unassembled WGS sequence"/>
</dbReference>
<proteinExistence type="predicted"/>
<reference evidence="2 3" key="1">
    <citation type="journal article" date="2018" name="Nat. Biotechnol.">
        <title>A standardized bacterial taxonomy based on genome phylogeny substantially revises the tree of life.</title>
        <authorList>
            <person name="Parks D.H."/>
            <person name="Chuvochina M."/>
            <person name="Waite D.W."/>
            <person name="Rinke C."/>
            <person name="Skarshewski A."/>
            <person name="Chaumeil P.A."/>
            <person name="Hugenholtz P."/>
        </authorList>
    </citation>
    <scope>NUCLEOTIDE SEQUENCE [LARGE SCALE GENOMIC DNA]</scope>
    <source>
        <strain evidence="2">UBA9956</strain>
    </source>
</reference>
<dbReference type="EMBL" id="DMZY01000014">
    <property type="protein sequence ID" value="HAV91634.1"/>
    <property type="molecule type" value="Genomic_DNA"/>
</dbReference>
<feature type="transmembrane region" description="Helical" evidence="1">
    <location>
        <begin position="92"/>
        <end position="118"/>
    </location>
</feature>
<feature type="transmembrane region" description="Helical" evidence="1">
    <location>
        <begin position="35"/>
        <end position="56"/>
    </location>
</feature>
<name>A0A350H7W8_UNCW3</name>
<feature type="transmembrane region" description="Helical" evidence="1">
    <location>
        <begin position="62"/>
        <end position="80"/>
    </location>
</feature>
<keyword evidence="1" id="KW-1133">Transmembrane helix</keyword>
<sequence>MLEIIIVTVILIVLFEMFLRILFKLSMFATGNRDVYVYILGAALLVLIIIFVRPLLNIPLKFFIYGVLLYVLMIAVFAVVPLQKVKDPNKRLWLNIFSLVISGLLIFIIVKVIGSLIAT</sequence>
<comment type="caution">
    <text evidence="2">The sequence shown here is derived from an EMBL/GenBank/DDBJ whole genome shotgun (WGS) entry which is preliminary data.</text>
</comment>
<keyword evidence="1" id="KW-0812">Transmembrane</keyword>
<keyword evidence="1" id="KW-0472">Membrane</keyword>
<gene>
    <name evidence="2" type="ORF">DCW38_00390</name>
</gene>